<feature type="domain" description="RNA polymerase sigma factor 70 region 4 type 2" evidence="6">
    <location>
        <begin position="108"/>
        <end position="160"/>
    </location>
</feature>
<dbReference type="PANTHER" id="PTHR43133">
    <property type="entry name" value="RNA POLYMERASE ECF-TYPE SIGMA FACTO"/>
    <property type="match status" value="1"/>
</dbReference>
<dbReference type="NCBIfam" id="TIGR02937">
    <property type="entry name" value="sigma70-ECF"/>
    <property type="match status" value="1"/>
</dbReference>
<protein>
    <submittedName>
        <fullName evidence="7">RNA polymerase ECF-type sigma factor</fullName>
    </submittedName>
</protein>
<dbReference type="Pfam" id="PF08281">
    <property type="entry name" value="Sigma70_r4_2"/>
    <property type="match status" value="1"/>
</dbReference>
<dbReference type="InterPro" id="IPR013249">
    <property type="entry name" value="RNA_pol_sigma70_r4_t2"/>
</dbReference>
<reference evidence="7 8" key="2">
    <citation type="journal article" date="2013" name="Genome Announc.">
        <title>Genome Sequence of Growth-Improving Paenibacillus mucilaginosus Strain KNP414.</title>
        <authorList>
            <person name="Lu J.J."/>
            <person name="Wang J.F."/>
            <person name="Hu X.F."/>
        </authorList>
    </citation>
    <scope>NUCLEOTIDE SEQUENCE [LARGE SCALE GENOMIC DNA]</scope>
    <source>
        <strain evidence="7 8">KNP414</strain>
    </source>
</reference>
<dbReference type="CDD" id="cd06171">
    <property type="entry name" value="Sigma70_r4"/>
    <property type="match status" value="1"/>
</dbReference>
<dbReference type="PANTHER" id="PTHR43133:SF51">
    <property type="entry name" value="RNA POLYMERASE SIGMA FACTOR"/>
    <property type="match status" value="1"/>
</dbReference>
<dbReference type="KEGG" id="pms:KNP414_05533"/>
<dbReference type="HOGENOM" id="CLU_047691_3_1_9"/>
<dbReference type="AlphaFoldDB" id="F8FK16"/>
<evidence type="ECO:0000313" key="7">
    <source>
        <dbReference type="EMBL" id="AEI44057.1"/>
    </source>
</evidence>
<dbReference type="GO" id="GO:0016987">
    <property type="term" value="F:sigma factor activity"/>
    <property type="evidence" value="ECO:0007669"/>
    <property type="project" value="UniProtKB-KW"/>
</dbReference>
<keyword evidence="2" id="KW-0805">Transcription regulation</keyword>
<evidence type="ECO:0000256" key="4">
    <source>
        <dbReference type="ARBA" id="ARBA00023163"/>
    </source>
</evidence>
<gene>
    <name evidence="7" type="ordered locus">KNP414_05533</name>
</gene>
<dbReference type="InterPro" id="IPR039425">
    <property type="entry name" value="RNA_pol_sigma-70-like"/>
</dbReference>
<dbReference type="Gene3D" id="1.10.10.10">
    <property type="entry name" value="Winged helix-like DNA-binding domain superfamily/Winged helix DNA-binding domain"/>
    <property type="match status" value="1"/>
</dbReference>
<dbReference type="GO" id="GO:0003677">
    <property type="term" value="F:DNA binding"/>
    <property type="evidence" value="ECO:0007669"/>
    <property type="project" value="InterPro"/>
</dbReference>
<evidence type="ECO:0000259" key="6">
    <source>
        <dbReference type="Pfam" id="PF08281"/>
    </source>
</evidence>
<dbReference type="GO" id="GO:0006352">
    <property type="term" value="P:DNA-templated transcription initiation"/>
    <property type="evidence" value="ECO:0007669"/>
    <property type="project" value="InterPro"/>
</dbReference>
<dbReference type="InterPro" id="IPR007627">
    <property type="entry name" value="RNA_pol_sigma70_r2"/>
</dbReference>
<keyword evidence="3" id="KW-0731">Sigma factor</keyword>
<dbReference type="EMBL" id="CP002869">
    <property type="protein sequence ID" value="AEI44057.1"/>
    <property type="molecule type" value="Genomic_DNA"/>
</dbReference>
<dbReference type="InterPro" id="IPR013324">
    <property type="entry name" value="RNA_pol_sigma_r3/r4-like"/>
</dbReference>
<dbReference type="InterPro" id="IPR014284">
    <property type="entry name" value="RNA_pol_sigma-70_dom"/>
</dbReference>
<dbReference type="SUPFAM" id="SSF88946">
    <property type="entry name" value="Sigma2 domain of RNA polymerase sigma factors"/>
    <property type="match status" value="1"/>
</dbReference>
<dbReference type="PATRIC" id="fig|1036673.3.peg.5134"/>
<reference evidence="8" key="1">
    <citation type="submission" date="2011-06" db="EMBL/GenBank/DDBJ databases">
        <title>Complete genome sequence of Paenibacillus mucilaginosus KNP414.</title>
        <authorList>
            <person name="Wang J."/>
            <person name="Hu S."/>
            <person name="Hu X."/>
            <person name="Zhang B."/>
            <person name="Dong D."/>
            <person name="Zhang S."/>
            <person name="Zhao K."/>
            <person name="Wu D."/>
        </authorList>
    </citation>
    <scope>NUCLEOTIDE SEQUENCE [LARGE SCALE GENOMIC DNA]</scope>
    <source>
        <strain evidence="8">KNP414</strain>
    </source>
</reference>
<evidence type="ECO:0000259" key="5">
    <source>
        <dbReference type="Pfam" id="PF04542"/>
    </source>
</evidence>
<organism evidence="7 8">
    <name type="scientific">Paenibacillus mucilaginosus (strain KNP414)</name>
    <dbReference type="NCBI Taxonomy" id="1036673"/>
    <lineage>
        <taxon>Bacteria</taxon>
        <taxon>Bacillati</taxon>
        <taxon>Bacillota</taxon>
        <taxon>Bacilli</taxon>
        <taxon>Bacillales</taxon>
        <taxon>Paenibacillaceae</taxon>
        <taxon>Paenibacillus</taxon>
    </lineage>
</organism>
<keyword evidence="4" id="KW-0804">Transcription</keyword>
<dbReference type="Gene3D" id="1.10.1740.10">
    <property type="match status" value="1"/>
</dbReference>
<dbReference type="Proteomes" id="UP000006620">
    <property type="component" value="Chromosome"/>
</dbReference>
<name>F8FK16_PAEMK</name>
<sequence length="181" mass="20772">METLGISEETARELFQDHASYVYGIALMLTRSASAADDITQETFLRAYQKYAIYDPTRPVRPWLYRMTVNMSRSMLRRQRWLTFFGQTPEQGSVPSIEEAVLQLETNRELWELVESLTPKRKEVIVLFYYAGLPLPEVAEILGIRLGTCKSRLHAALEQLRSGHHPAAFQRPSLAAKEVIE</sequence>
<dbReference type="Pfam" id="PF04542">
    <property type="entry name" value="Sigma70_r2"/>
    <property type="match status" value="1"/>
</dbReference>
<dbReference type="InterPro" id="IPR036388">
    <property type="entry name" value="WH-like_DNA-bd_sf"/>
</dbReference>
<accession>F8FK16</accession>
<proteinExistence type="inferred from homology"/>
<evidence type="ECO:0000256" key="3">
    <source>
        <dbReference type="ARBA" id="ARBA00023082"/>
    </source>
</evidence>
<dbReference type="SUPFAM" id="SSF88659">
    <property type="entry name" value="Sigma3 and sigma4 domains of RNA polymerase sigma factors"/>
    <property type="match status" value="1"/>
</dbReference>
<evidence type="ECO:0000313" key="8">
    <source>
        <dbReference type="Proteomes" id="UP000006620"/>
    </source>
</evidence>
<comment type="similarity">
    <text evidence="1">Belongs to the sigma-70 factor family. ECF subfamily.</text>
</comment>
<evidence type="ECO:0000256" key="2">
    <source>
        <dbReference type="ARBA" id="ARBA00023015"/>
    </source>
</evidence>
<dbReference type="InterPro" id="IPR013325">
    <property type="entry name" value="RNA_pol_sigma_r2"/>
</dbReference>
<evidence type="ECO:0000256" key="1">
    <source>
        <dbReference type="ARBA" id="ARBA00010641"/>
    </source>
</evidence>
<feature type="domain" description="RNA polymerase sigma-70 region 2" evidence="5">
    <location>
        <begin position="14"/>
        <end position="81"/>
    </location>
</feature>
<dbReference type="RefSeq" id="WP_013919210.1">
    <property type="nucleotide sequence ID" value="NC_015690.1"/>
</dbReference>